<sequence length="175" mass="19861">MSSILVLSAHRTPDQSRINKAQVAALREVPGITVHELMREYPDYKIDVAREHELLKNHQHIVMMFPFFWYSSPAILKEWEDAVLTYGFAYGTNGTALQGKTLQVIVSTGGDEKAYTPEGYNRYPAKDQLLPFHAVANRTGMDWLEPLLIQGANNMTDEQVPHHVERTLALLKSQL</sequence>
<dbReference type="GO" id="GO:0003955">
    <property type="term" value="F:NAD(P)H dehydrogenase (quinone) activity"/>
    <property type="evidence" value="ECO:0007669"/>
    <property type="project" value="TreeGrafter"/>
</dbReference>
<dbReference type="Proteomes" id="UP000028640">
    <property type="component" value="Unassembled WGS sequence"/>
</dbReference>
<dbReference type="PANTHER" id="PTHR47307">
    <property type="entry name" value="GLUTATHIONE-REGULATED POTASSIUM-EFFLUX SYSTEM ANCILLARY PROTEIN KEFG"/>
    <property type="match status" value="1"/>
</dbReference>
<dbReference type="GO" id="GO:0009055">
    <property type="term" value="F:electron transfer activity"/>
    <property type="evidence" value="ECO:0007669"/>
    <property type="project" value="TreeGrafter"/>
</dbReference>
<keyword evidence="4" id="KW-1185">Reference proteome</keyword>
<reference evidence="3 4" key="1">
    <citation type="submission" date="2014-05" db="EMBL/GenBank/DDBJ databases">
        <title>ATOL: Assembling a taxonomically balanced genome-scale reconstruction of the evolutionary history of the Enterobacteriaceae.</title>
        <authorList>
            <person name="Plunkett G.III."/>
            <person name="Neeno-Eckwall E.C."/>
            <person name="Glasner J.D."/>
            <person name="Perna N.T."/>
        </authorList>
    </citation>
    <scope>NUCLEOTIDE SEQUENCE [LARGE SCALE GENOMIC DNA]</scope>
    <source>
        <strain evidence="3 4">ATCC 33852</strain>
    </source>
</reference>
<protein>
    <submittedName>
        <fullName evidence="3">Glutathione-regulated potassium-efflux system ancillary protein</fullName>
        <ecNumber evidence="3">1.6.99.-</ecNumber>
    </submittedName>
</protein>
<keyword evidence="1 3" id="KW-0560">Oxidoreductase</keyword>
<dbReference type="GO" id="GO:0010181">
    <property type="term" value="F:FMN binding"/>
    <property type="evidence" value="ECO:0007669"/>
    <property type="project" value="TreeGrafter"/>
</dbReference>
<dbReference type="AlphaFoldDB" id="A0A085G2V7"/>
<feature type="domain" description="Flavodoxin-like fold" evidence="2">
    <location>
        <begin position="3"/>
        <end position="167"/>
    </location>
</feature>
<evidence type="ECO:0000259" key="2">
    <source>
        <dbReference type="Pfam" id="PF02525"/>
    </source>
</evidence>
<dbReference type="SUPFAM" id="SSF52218">
    <property type="entry name" value="Flavoproteins"/>
    <property type="match status" value="1"/>
</dbReference>
<dbReference type="PANTHER" id="PTHR47307:SF1">
    <property type="entry name" value="GLUTATHIONE-REGULATED POTASSIUM-EFFLUX SYSTEM ANCILLARY PROTEIN KEFG"/>
    <property type="match status" value="1"/>
</dbReference>
<name>A0A085G2V7_EWIA3</name>
<organism evidence="3 4">
    <name type="scientific">Ewingella americana (strain ATCC 33852 / DSM 4580 / CCUG 14506 / JCM 5911 / LMG 7869 / NCTC 12157 / CDC 1468-78)</name>
    <dbReference type="NCBI Taxonomy" id="910964"/>
    <lineage>
        <taxon>Bacteria</taxon>
        <taxon>Pseudomonadati</taxon>
        <taxon>Pseudomonadota</taxon>
        <taxon>Gammaproteobacteria</taxon>
        <taxon>Enterobacterales</taxon>
        <taxon>Yersiniaceae</taxon>
        <taxon>Ewingella</taxon>
    </lineage>
</organism>
<dbReference type="STRING" id="910964.GEAM_4080"/>
<dbReference type="Gene3D" id="3.40.50.360">
    <property type="match status" value="1"/>
</dbReference>
<dbReference type="Pfam" id="PF02525">
    <property type="entry name" value="Flavodoxin_2"/>
    <property type="match status" value="1"/>
</dbReference>
<proteinExistence type="predicted"/>
<accession>A0A085G2V7</accession>
<comment type="caution">
    <text evidence="3">The sequence shown here is derived from an EMBL/GenBank/DDBJ whole genome shotgun (WGS) entry which is preliminary data.</text>
</comment>
<evidence type="ECO:0000313" key="3">
    <source>
        <dbReference type="EMBL" id="KFC78052.1"/>
    </source>
</evidence>
<dbReference type="EC" id="1.6.99.-" evidence="3"/>
<dbReference type="InterPro" id="IPR003680">
    <property type="entry name" value="Flavodoxin_fold"/>
</dbReference>
<dbReference type="RefSeq" id="WP_034795356.1">
    <property type="nucleotide sequence ID" value="NZ_JMPJ01000071.1"/>
</dbReference>
<dbReference type="GeneID" id="78381181"/>
<dbReference type="OrthoDB" id="9798454at2"/>
<evidence type="ECO:0000256" key="1">
    <source>
        <dbReference type="ARBA" id="ARBA00023002"/>
    </source>
</evidence>
<gene>
    <name evidence="3" type="ORF">GEAM_4080</name>
</gene>
<dbReference type="EMBL" id="JMPJ01000071">
    <property type="protein sequence ID" value="KFC78052.1"/>
    <property type="molecule type" value="Genomic_DNA"/>
</dbReference>
<dbReference type="InterPro" id="IPR029039">
    <property type="entry name" value="Flavoprotein-like_sf"/>
</dbReference>
<evidence type="ECO:0000313" key="4">
    <source>
        <dbReference type="Proteomes" id="UP000028640"/>
    </source>
</evidence>
<dbReference type="InterPro" id="IPR046980">
    <property type="entry name" value="KefG/KefF"/>
</dbReference>
<dbReference type="eggNOG" id="COG2249">
    <property type="taxonomic scope" value="Bacteria"/>
</dbReference>